<reference evidence="5 6" key="1">
    <citation type="submission" date="2017-03" db="EMBL/GenBank/DDBJ databases">
        <title>Genomes of endolithic fungi from Antarctica.</title>
        <authorList>
            <person name="Coleine C."/>
            <person name="Masonjones S."/>
            <person name="Stajich J.E."/>
        </authorList>
    </citation>
    <scope>NUCLEOTIDE SEQUENCE [LARGE SCALE GENOMIC DNA]</scope>
    <source>
        <strain evidence="5 6">CCFEE 6314</strain>
    </source>
</reference>
<evidence type="ECO:0000313" key="5">
    <source>
        <dbReference type="EMBL" id="RVX75935.1"/>
    </source>
</evidence>
<organism evidence="5 6">
    <name type="scientific">Exophiala mesophila</name>
    <name type="common">Black yeast-like fungus</name>
    <dbReference type="NCBI Taxonomy" id="212818"/>
    <lineage>
        <taxon>Eukaryota</taxon>
        <taxon>Fungi</taxon>
        <taxon>Dikarya</taxon>
        <taxon>Ascomycota</taxon>
        <taxon>Pezizomycotina</taxon>
        <taxon>Eurotiomycetes</taxon>
        <taxon>Chaetothyriomycetidae</taxon>
        <taxon>Chaetothyriales</taxon>
        <taxon>Herpotrichiellaceae</taxon>
        <taxon>Exophiala</taxon>
    </lineage>
</organism>
<gene>
    <name evidence="5" type="ORF">B0A52_00292</name>
</gene>
<feature type="domain" description="Amidohydrolase-related" evidence="4">
    <location>
        <begin position="45"/>
        <end position="326"/>
    </location>
</feature>
<dbReference type="InterPro" id="IPR006680">
    <property type="entry name" value="Amidohydro-rel"/>
</dbReference>
<evidence type="ECO:0000313" key="6">
    <source>
        <dbReference type="Proteomes" id="UP000288859"/>
    </source>
</evidence>
<name>A0A438NJP4_EXOME</name>
<comment type="caution">
    <text evidence="5">The sequence shown here is derived from an EMBL/GenBank/DDBJ whole genome shotgun (WGS) entry which is preliminary data.</text>
</comment>
<dbReference type="PANTHER" id="PTHR21240">
    <property type="entry name" value="2-AMINO-3-CARBOXYLMUCONATE-6-SEMIALDEHYDE DECARBOXYLASE"/>
    <property type="match status" value="1"/>
</dbReference>
<accession>A0A438NJP4</accession>
<dbReference type="EMBL" id="NAJM01000001">
    <property type="protein sequence ID" value="RVX75935.1"/>
    <property type="molecule type" value="Genomic_DNA"/>
</dbReference>
<protein>
    <recommendedName>
        <fullName evidence="4">Amidohydrolase-related domain-containing protein</fullName>
    </recommendedName>
</protein>
<dbReference type="AlphaFoldDB" id="A0A438NJP4"/>
<dbReference type="GO" id="GO:0005829">
    <property type="term" value="C:cytosol"/>
    <property type="evidence" value="ECO:0007669"/>
    <property type="project" value="TreeGrafter"/>
</dbReference>
<keyword evidence="1 3" id="KW-0210">Decarboxylase</keyword>
<dbReference type="PANTHER" id="PTHR21240:SF30">
    <property type="entry name" value="AMIDOHYDROLASE-RELATED DOMAIN-CONTAINING PROTEIN-RELATED"/>
    <property type="match status" value="1"/>
</dbReference>
<dbReference type="GO" id="GO:0019748">
    <property type="term" value="P:secondary metabolic process"/>
    <property type="evidence" value="ECO:0007669"/>
    <property type="project" value="TreeGrafter"/>
</dbReference>
<dbReference type="Proteomes" id="UP000288859">
    <property type="component" value="Unassembled WGS sequence"/>
</dbReference>
<dbReference type="Pfam" id="PF04909">
    <property type="entry name" value="Amidohydro_2"/>
    <property type="match status" value="1"/>
</dbReference>
<dbReference type="Gene3D" id="3.20.20.140">
    <property type="entry name" value="Metal-dependent hydrolases"/>
    <property type="match status" value="1"/>
</dbReference>
<dbReference type="InterPro" id="IPR032465">
    <property type="entry name" value="ACMSD"/>
</dbReference>
<keyword evidence="2 3" id="KW-0456">Lyase</keyword>
<sequence length="327" mass="36915">MAETTATLITLEEHWLSKHVQNFYASQGEPDPYSVPSFARLKNMLEDIDDGRVTDNDRGMIRLQVLSHAPLTISLDAATCIAANNELAQVIRSHPDRYRAFAMLPMAHPIEAAKELERTVTELGFLGALIDNTTSGRFYDDASFWPVFSMAQDLDVPIYLHPSYNANTRDVLYKGNYPTSVARSLATNAWGWHTECGTHFLRLYAAGVFDQFPQLRLVLGHMGEMLPFQLDRIIHFASAQWPNLQRPLRQVWDENVWITTSGMFSLSPAACLLRQCKLDRIIYSVDYPFASNEAGLKLMKDLETSGLVDKEQLEAIGYKNAEALLKI</sequence>
<dbReference type="OrthoDB" id="432010at2759"/>
<dbReference type="SUPFAM" id="SSF51556">
    <property type="entry name" value="Metallo-dependent hydrolases"/>
    <property type="match status" value="1"/>
</dbReference>
<evidence type="ECO:0000256" key="3">
    <source>
        <dbReference type="RuleBase" id="RU366045"/>
    </source>
</evidence>
<comment type="similarity">
    <text evidence="3">Belongs to the metallo-dependent hydrolases superfamily.</text>
</comment>
<dbReference type="VEuPathDB" id="FungiDB:PV10_00290"/>
<dbReference type="GO" id="GO:0016787">
    <property type="term" value="F:hydrolase activity"/>
    <property type="evidence" value="ECO:0007669"/>
    <property type="project" value="InterPro"/>
</dbReference>
<evidence type="ECO:0000256" key="1">
    <source>
        <dbReference type="ARBA" id="ARBA00022793"/>
    </source>
</evidence>
<dbReference type="GO" id="GO:0016831">
    <property type="term" value="F:carboxy-lyase activity"/>
    <property type="evidence" value="ECO:0007669"/>
    <property type="project" value="UniProtKB-KW"/>
</dbReference>
<proteinExistence type="inferred from homology"/>
<evidence type="ECO:0000256" key="2">
    <source>
        <dbReference type="ARBA" id="ARBA00023239"/>
    </source>
</evidence>
<dbReference type="InterPro" id="IPR032466">
    <property type="entry name" value="Metal_Hydrolase"/>
</dbReference>
<evidence type="ECO:0000259" key="4">
    <source>
        <dbReference type="Pfam" id="PF04909"/>
    </source>
</evidence>